<dbReference type="Pfam" id="PF03992">
    <property type="entry name" value="ABM"/>
    <property type="match status" value="1"/>
</dbReference>
<dbReference type="RefSeq" id="WP_114431353.1">
    <property type="nucleotide sequence ID" value="NZ_QPJM01000011.1"/>
</dbReference>
<accession>A0A368YPR8</accession>
<evidence type="ECO:0000256" key="1">
    <source>
        <dbReference type="SAM" id="SignalP"/>
    </source>
</evidence>
<comment type="caution">
    <text evidence="3">The sequence shown here is derived from an EMBL/GenBank/DDBJ whole genome shotgun (WGS) entry which is preliminary data.</text>
</comment>
<protein>
    <submittedName>
        <fullName evidence="3">Quinol monooxygenase YgiN</fullName>
    </submittedName>
</protein>
<reference evidence="3 4" key="1">
    <citation type="submission" date="2018-07" db="EMBL/GenBank/DDBJ databases">
        <title>Genomic Encyclopedia of Type Strains, Phase III (KMG-III): the genomes of soil and plant-associated and newly described type strains.</title>
        <authorList>
            <person name="Whitman W."/>
        </authorList>
    </citation>
    <scope>NUCLEOTIDE SEQUENCE [LARGE SCALE GENOMIC DNA]</scope>
    <source>
        <strain evidence="3 4">31-25a</strain>
    </source>
</reference>
<keyword evidence="3" id="KW-0560">Oxidoreductase</keyword>
<dbReference type="InterPro" id="IPR050744">
    <property type="entry name" value="AI-2_Isomerase_LsrG"/>
</dbReference>
<dbReference type="PANTHER" id="PTHR33336:SF3">
    <property type="entry name" value="ABM DOMAIN-CONTAINING PROTEIN"/>
    <property type="match status" value="1"/>
</dbReference>
<feature type="domain" description="ABM" evidence="2">
    <location>
        <begin position="45"/>
        <end position="134"/>
    </location>
</feature>
<dbReference type="PANTHER" id="PTHR33336">
    <property type="entry name" value="QUINOL MONOOXYGENASE YGIN-RELATED"/>
    <property type="match status" value="1"/>
</dbReference>
<dbReference type="AlphaFoldDB" id="A0A368YPR8"/>
<proteinExistence type="predicted"/>
<evidence type="ECO:0000313" key="3">
    <source>
        <dbReference type="EMBL" id="RCW81276.1"/>
    </source>
</evidence>
<dbReference type="SUPFAM" id="SSF54909">
    <property type="entry name" value="Dimeric alpha+beta barrel"/>
    <property type="match status" value="1"/>
</dbReference>
<dbReference type="OrthoDB" id="9812192at2"/>
<dbReference type="Gene3D" id="3.30.70.100">
    <property type="match status" value="1"/>
</dbReference>
<keyword evidence="1" id="KW-0732">Signal</keyword>
<evidence type="ECO:0000313" key="4">
    <source>
        <dbReference type="Proteomes" id="UP000253324"/>
    </source>
</evidence>
<keyword evidence="3" id="KW-0503">Monooxygenase</keyword>
<dbReference type="GO" id="GO:0004497">
    <property type="term" value="F:monooxygenase activity"/>
    <property type="evidence" value="ECO:0007669"/>
    <property type="project" value="UniProtKB-KW"/>
</dbReference>
<gene>
    <name evidence="3" type="ORF">C7476_111138</name>
</gene>
<dbReference type="InterPro" id="IPR011008">
    <property type="entry name" value="Dimeric_a/b-barrel"/>
</dbReference>
<dbReference type="InterPro" id="IPR007138">
    <property type="entry name" value="ABM_dom"/>
</dbReference>
<dbReference type="PROSITE" id="PS51725">
    <property type="entry name" value="ABM"/>
    <property type="match status" value="1"/>
</dbReference>
<name>A0A368YPR8_9HYPH</name>
<feature type="signal peptide" evidence="1">
    <location>
        <begin position="1"/>
        <end position="24"/>
    </location>
</feature>
<sequence length="142" mass="15397">MITTLRLQASAILLGGLLAGPVLQTEALAQEGPAQGYAKIASGAYSVVAEVRAKPGKEAELRAVTLPLIDLVRSDPANLVYFLQENREIPGHFIFYEIFANEADFEAHNAMPYVKEWFAKLPELADGGVKVMRMQILAPAGD</sequence>
<organism evidence="3 4">
    <name type="scientific">Phyllobacterium bourgognense</name>
    <dbReference type="NCBI Taxonomy" id="314236"/>
    <lineage>
        <taxon>Bacteria</taxon>
        <taxon>Pseudomonadati</taxon>
        <taxon>Pseudomonadota</taxon>
        <taxon>Alphaproteobacteria</taxon>
        <taxon>Hyphomicrobiales</taxon>
        <taxon>Phyllobacteriaceae</taxon>
        <taxon>Phyllobacterium</taxon>
    </lineage>
</organism>
<evidence type="ECO:0000259" key="2">
    <source>
        <dbReference type="PROSITE" id="PS51725"/>
    </source>
</evidence>
<dbReference type="EMBL" id="QPJM01000011">
    <property type="protein sequence ID" value="RCW81276.1"/>
    <property type="molecule type" value="Genomic_DNA"/>
</dbReference>
<feature type="chain" id="PRO_5017026141" evidence="1">
    <location>
        <begin position="25"/>
        <end position="142"/>
    </location>
</feature>
<keyword evidence="4" id="KW-1185">Reference proteome</keyword>
<dbReference type="Proteomes" id="UP000253324">
    <property type="component" value="Unassembled WGS sequence"/>
</dbReference>